<evidence type="ECO:0000313" key="2">
    <source>
        <dbReference type="Proteomes" id="UP000595197"/>
    </source>
</evidence>
<dbReference type="RefSeq" id="WP_201083948.1">
    <property type="nucleotide sequence ID" value="NZ_CP067425.2"/>
</dbReference>
<gene>
    <name evidence="1" type="ORF">IGS68_35140</name>
</gene>
<geneLocation type="plasmid" evidence="1 2">
    <name>pTT6-5</name>
</geneLocation>
<keyword evidence="1" id="KW-0614">Plasmid</keyword>
<protein>
    <recommendedName>
        <fullName evidence="3">Peptidase S24/S26A/S26B/S26C domain-containing protein</fullName>
    </recommendedName>
</protein>
<organism evidence="1 2">
    <name type="scientific">Skermanella cutis</name>
    <dbReference type="NCBI Taxonomy" id="2775420"/>
    <lineage>
        <taxon>Bacteria</taxon>
        <taxon>Pseudomonadati</taxon>
        <taxon>Pseudomonadota</taxon>
        <taxon>Alphaproteobacteria</taxon>
        <taxon>Rhodospirillales</taxon>
        <taxon>Azospirillaceae</taxon>
        <taxon>Skermanella</taxon>
    </lineage>
</organism>
<evidence type="ECO:0000313" key="1">
    <source>
        <dbReference type="EMBL" id="QQP94048.1"/>
    </source>
</evidence>
<keyword evidence="2" id="KW-1185">Reference proteome</keyword>
<dbReference type="Proteomes" id="UP000595197">
    <property type="component" value="Plasmid pTT6-5"/>
</dbReference>
<sequence>MTPTVAMLHPARTWADSFVLYTVKGKKYNQMTVDTADKEEVVGKRYLYESHGYPFEAKCSEYNIGHWKVIGRVVNLSFRSKKAFDSFKF</sequence>
<accession>A0ABX7BIN9</accession>
<dbReference type="EMBL" id="CP067425">
    <property type="protein sequence ID" value="QQP94048.1"/>
    <property type="molecule type" value="Genomic_DNA"/>
</dbReference>
<evidence type="ECO:0008006" key="3">
    <source>
        <dbReference type="Google" id="ProtNLM"/>
    </source>
</evidence>
<proteinExistence type="predicted"/>
<reference evidence="1" key="1">
    <citation type="submission" date="2021-02" db="EMBL/GenBank/DDBJ databases">
        <title>Skermanella TT6 skin isolate.</title>
        <authorList>
            <person name="Lee K."/>
            <person name="Ganzorig M."/>
        </authorList>
    </citation>
    <scope>NUCLEOTIDE SEQUENCE</scope>
    <source>
        <strain evidence="1">TT6</strain>
    </source>
</reference>
<name>A0ABX7BIN9_9PROT</name>